<dbReference type="PROSITE" id="PS00888">
    <property type="entry name" value="CNMP_BINDING_1"/>
    <property type="match status" value="1"/>
</dbReference>
<dbReference type="GO" id="GO:0004862">
    <property type="term" value="F:cAMP-dependent protein kinase inhibitor activity"/>
    <property type="evidence" value="ECO:0007669"/>
    <property type="project" value="TreeGrafter"/>
</dbReference>
<dbReference type="InterPro" id="IPR012198">
    <property type="entry name" value="cAMP_dep_PK_reg_su"/>
</dbReference>
<dbReference type="InterPro" id="IPR014710">
    <property type="entry name" value="RmlC-like_jellyroll"/>
</dbReference>
<dbReference type="EMBL" id="OC918528">
    <property type="protein sequence ID" value="CAD7649575.1"/>
    <property type="molecule type" value="Genomic_DNA"/>
</dbReference>
<keyword evidence="6 8" id="KW-0547">Nucleotide-binding</keyword>
<dbReference type="Pfam" id="PF02197">
    <property type="entry name" value="RIIa"/>
    <property type="match status" value="1"/>
</dbReference>
<evidence type="ECO:0000313" key="11">
    <source>
        <dbReference type="EMBL" id="CAD7649575.1"/>
    </source>
</evidence>
<feature type="domain" description="Cyclic nucleotide-binding" evidence="10">
    <location>
        <begin position="147"/>
        <end position="262"/>
    </location>
</feature>
<dbReference type="Proteomes" id="UP000728032">
    <property type="component" value="Unassembled WGS sequence"/>
</dbReference>
<dbReference type="GO" id="GO:0034236">
    <property type="term" value="F:protein kinase A catalytic subunit binding"/>
    <property type="evidence" value="ECO:0007669"/>
    <property type="project" value="TreeGrafter"/>
</dbReference>
<proteinExistence type="inferred from homology"/>
<dbReference type="PIRSF" id="PIRSF000548">
    <property type="entry name" value="PK_regulatory"/>
    <property type="match status" value="1"/>
</dbReference>
<dbReference type="FunFam" id="1.20.890.10:FF:000013">
    <property type="entry name" value="cAMP-dependent protein kinase type I regulatory subunit"/>
    <property type="match status" value="1"/>
</dbReference>
<dbReference type="InterPro" id="IPR000595">
    <property type="entry name" value="cNMP-bd_dom"/>
</dbReference>
<dbReference type="SMART" id="SM00100">
    <property type="entry name" value="cNMP"/>
    <property type="match status" value="1"/>
</dbReference>
<gene>
    <name evidence="11" type="ORF">ONB1V03_LOCUS7357</name>
</gene>
<dbReference type="PANTHER" id="PTHR11635:SF152">
    <property type="entry name" value="CAMP-DEPENDENT PROTEIN KINASE TYPE I REGULATORY SUBUNIT-RELATED"/>
    <property type="match status" value="1"/>
</dbReference>
<dbReference type="OrthoDB" id="417078at2759"/>
<dbReference type="EMBL" id="CAJPVJ010003703">
    <property type="protein sequence ID" value="CAG2167861.1"/>
    <property type="molecule type" value="Genomic_DNA"/>
</dbReference>
<dbReference type="GO" id="GO:0005952">
    <property type="term" value="C:cAMP-dependent protein kinase complex"/>
    <property type="evidence" value="ECO:0007669"/>
    <property type="project" value="InterPro"/>
</dbReference>
<evidence type="ECO:0000313" key="12">
    <source>
        <dbReference type="Proteomes" id="UP000728032"/>
    </source>
</evidence>
<sequence>MVLYALKTHSTNMASNQSHSGDEEQSLRECEAYVQRHNIQQILKDCIVQLCVGRPENPITFLREYFQVLEKEEAVKAKQKAPISPDNERDDDLSPVPIPSNTQRIRRGGVSAETYNEDDVKNYVKKVVPKDDKARASLEKVMSKIVLFKHLDDNQRSDIFDAMFAVVHNPGEVIIKQGDEGDNFYVIDEGEVEIYVNNVCVTTIGEGGSFGELALIYGTPRAATVKARNHVKLWAIDRDTYRRILMGSIIRKRKLYEEFLSKVSILESLDIYERLTVADALTPVQFNDGVFDSDSDLTLESGLDVRTVSFCPLFDRMPETH</sequence>
<feature type="region of interest" description="Disordered" evidence="9">
    <location>
        <begin position="77"/>
        <end position="112"/>
    </location>
</feature>
<dbReference type="PANTHER" id="PTHR11635">
    <property type="entry name" value="CAMP-DEPENDENT PROTEIN KINASE REGULATORY CHAIN"/>
    <property type="match status" value="1"/>
</dbReference>
<dbReference type="InterPro" id="IPR018490">
    <property type="entry name" value="cNMP-bd_dom_sf"/>
</dbReference>
<dbReference type="SUPFAM" id="SSF51206">
    <property type="entry name" value="cAMP-binding domain-like"/>
    <property type="match status" value="1"/>
</dbReference>
<evidence type="ECO:0000256" key="2">
    <source>
        <dbReference type="ARBA" id="ARBA00020355"/>
    </source>
</evidence>
<keyword evidence="5" id="KW-0677">Repeat</keyword>
<dbReference type="GO" id="GO:0005829">
    <property type="term" value="C:cytosol"/>
    <property type="evidence" value="ECO:0007669"/>
    <property type="project" value="TreeGrafter"/>
</dbReference>
<keyword evidence="12" id="KW-1185">Reference proteome</keyword>
<evidence type="ECO:0000256" key="8">
    <source>
        <dbReference type="PIRSR" id="PIRSR000548-1"/>
    </source>
</evidence>
<dbReference type="Gene3D" id="2.60.120.10">
    <property type="entry name" value="Jelly Rolls"/>
    <property type="match status" value="2"/>
</dbReference>
<evidence type="ECO:0000256" key="1">
    <source>
        <dbReference type="ARBA" id="ARBA00005753"/>
    </source>
</evidence>
<dbReference type="Gene3D" id="1.20.890.10">
    <property type="entry name" value="cAMP-dependent protein kinase regulatory subunit, dimerization-anchoring domain"/>
    <property type="match status" value="1"/>
</dbReference>
<comment type="similarity">
    <text evidence="1">Belongs to the cAMP-dependent kinase regulatory chain family.</text>
</comment>
<feature type="binding site" evidence="8">
    <location>
        <position position="212"/>
    </location>
    <ligand>
        <name>3',5'-cyclic AMP</name>
        <dbReference type="ChEBI" id="CHEBI:58165"/>
        <label>1</label>
    </ligand>
</feature>
<accession>A0A7R9LX63</accession>
<keyword evidence="7 8" id="KW-0114">cAMP</keyword>
<dbReference type="AlphaFoldDB" id="A0A7R9LX63"/>
<dbReference type="PROSITE" id="PS00889">
    <property type="entry name" value="CNMP_BINDING_2"/>
    <property type="match status" value="1"/>
</dbReference>
<dbReference type="PRINTS" id="PR00103">
    <property type="entry name" value="CAMPKINASE"/>
</dbReference>
<dbReference type="Pfam" id="PF00027">
    <property type="entry name" value="cNMP_binding"/>
    <property type="match status" value="1"/>
</dbReference>
<evidence type="ECO:0000256" key="5">
    <source>
        <dbReference type="ARBA" id="ARBA00022737"/>
    </source>
</evidence>
<evidence type="ECO:0000256" key="9">
    <source>
        <dbReference type="SAM" id="MobiDB-lite"/>
    </source>
</evidence>
<evidence type="ECO:0000256" key="4">
    <source>
        <dbReference type="ARBA" id="ARBA00022566"/>
    </source>
</evidence>
<evidence type="ECO:0000256" key="7">
    <source>
        <dbReference type="ARBA" id="ARBA00023149"/>
    </source>
</evidence>
<evidence type="ECO:0000256" key="6">
    <source>
        <dbReference type="ARBA" id="ARBA00022741"/>
    </source>
</evidence>
<organism evidence="11">
    <name type="scientific">Oppiella nova</name>
    <dbReference type="NCBI Taxonomy" id="334625"/>
    <lineage>
        <taxon>Eukaryota</taxon>
        <taxon>Metazoa</taxon>
        <taxon>Ecdysozoa</taxon>
        <taxon>Arthropoda</taxon>
        <taxon>Chelicerata</taxon>
        <taxon>Arachnida</taxon>
        <taxon>Acari</taxon>
        <taxon>Acariformes</taxon>
        <taxon>Sarcoptiformes</taxon>
        <taxon>Oribatida</taxon>
        <taxon>Brachypylina</taxon>
        <taxon>Oppioidea</taxon>
        <taxon>Oppiidae</taxon>
        <taxon>Oppiella</taxon>
    </lineage>
</organism>
<dbReference type="SUPFAM" id="SSF47391">
    <property type="entry name" value="Dimerization-anchoring domain of cAMP-dependent PK regulatory subunit"/>
    <property type="match status" value="1"/>
</dbReference>
<dbReference type="FunFam" id="2.60.120.10:FF:000120">
    <property type="entry name" value="cAMP-dependent protein kinase regulatory subunit"/>
    <property type="match status" value="1"/>
</dbReference>
<evidence type="ECO:0000259" key="10">
    <source>
        <dbReference type="PROSITE" id="PS50042"/>
    </source>
</evidence>
<evidence type="ECO:0000256" key="3">
    <source>
        <dbReference type="ARBA" id="ARBA00022553"/>
    </source>
</evidence>
<protein>
    <recommendedName>
        <fullName evidence="2">cAMP-dependent protein kinase regulatory subunit</fullName>
    </recommendedName>
</protein>
<keyword evidence="4 8" id="KW-0116">cAMP-binding</keyword>
<feature type="binding site" evidence="8">
    <location>
        <position position="221"/>
    </location>
    <ligand>
        <name>3',5'-cyclic AMP</name>
        <dbReference type="ChEBI" id="CHEBI:58165"/>
        <label>1</label>
    </ligand>
</feature>
<dbReference type="InterPro" id="IPR003117">
    <property type="entry name" value="cAMP_dep_PK_reg_su_I/II_a/b"/>
</dbReference>
<name>A0A7R9LX63_9ACAR</name>
<dbReference type="InterPro" id="IPR018488">
    <property type="entry name" value="cNMP-bd_CS"/>
</dbReference>
<dbReference type="CDD" id="cd00038">
    <property type="entry name" value="CAP_ED"/>
    <property type="match status" value="1"/>
</dbReference>
<dbReference type="GO" id="GO:0030552">
    <property type="term" value="F:cAMP binding"/>
    <property type="evidence" value="ECO:0007669"/>
    <property type="project" value="UniProtKB-KW"/>
</dbReference>
<dbReference type="SMART" id="SM00394">
    <property type="entry name" value="RIIa"/>
    <property type="match status" value="1"/>
</dbReference>
<dbReference type="PROSITE" id="PS50042">
    <property type="entry name" value="CNMP_BINDING_3"/>
    <property type="match status" value="1"/>
</dbReference>
<dbReference type="CDD" id="cd12101">
    <property type="entry name" value="DD_RIalpha_PKA"/>
    <property type="match status" value="1"/>
</dbReference>
<reference evidence="11" key="1">
    <citation type="submission" date="2020-11" db="EMBL/GenBank/DDBJ databases">
        <authorList>
            <person name="Tran Van P."/>
        </authorList>
    </citation>
    <scope>NUCLEOTIDE SEQUENCE</scope>
</reference>
<dbReference type="InterPro" id="IPR050503">
    <property type="entry name" value="cAMP-dep_PK_reg_su-like"/>
</dbReference>
<keyword evidence="3" id="KW-0597">Phosphoprotein</keyword>